<dbReference type="InterPro" id="IPR010998">
    <property type="entry name" value="Integrase_recombinase_N"/>
</dbReference>
<feature type="domain" description="Tyr recombinase" evidence="6">
    <location>
        <begin position="169"/>
        <end position="352"/>
    </location>
</feature>
<dbReference type="PROSITE" id="PS51900">
    <property type="entry name" value="CB"/>
    <property type="match status" value="1"/>
</dbReference>
<dbReference type="InterPro" id="IPR025166">
    <property type="entry name" value="Integrase_DNA_bind_dom"/>
</dbReference>
<keyword evidence="2" id="KW-0229">DNA integration</keyword>
<sequence length="367" mass="40139">MRIRAGGKRTWVAQYRLGTKQRRITLGTPETVDFDEAKKRARAALGKVALGTDPQSEKREARVQASVTLGVVADRYLATRAAVRLKPRTLLEVTRHLEKHWAPLRGVAVGSVKRSHVASRLAEIAVENGPFAANRARAALSALYGWAVGEGLSETNPVFGTHKPAEEKTRDRVLSDEELALVWQLVPGTDFVSIVRLLILTGQRREEVGGLLWHEVGASLWRIGKERTKNRLPHEVPLSPAALSIIGGLPHREGRDLVFGIGQGGFSGYGKPKAELDARILAALKQRHGTKTKLAPWRLHDIRRTVATRMADLGVLPHVIEAVLNHISGHRAGVAGVYNRAAYAAEKRAALDLWGARVAKLVEASDV</sequence>
<keyword evidence="4" id="KW-0233">DNA recombination</keyword>
<dbReference type="SUPFAM" id="SSF56349">
    <property type="entry name" value="DNA breaking-rejoining enzymes"/>
    <property type="match status" value="1"/>
</dbReference>
<evidence type="ECO:0000313" key="9">
    <source>
        <dbReference type="Proteomes" id="UP001165667"/>
    </source>
</evidence>
<dbReference type="GO" id="GO:0003677">
    <property type="term" value="F:DNA binding"/>
    <property type="evidence" value="ECO:0007669"/>
    <property type="project" value="UniProtKB-UniRule"/>
</dbReference>
<dbReference type="InterPro" id="IPR050808">
    <property type="entry name" value="Phage_Integrase"/>
</dbReference>
<dbReference type="InterPro" id="IPR038488">
    <property type="entry name" value="Integrase_DNA-bd_sf"/>
</dbReference>
<dbReference type="PANTHER" id="PTHR30629">
    <property type="entry name" value="PROPHAGE INTEGRASE"/>
    <property type="match status" value="1"/>
</dbReference>
<evidence type="ECO:0000256" key="3">
    <source>
        <dbReference type="ARBA" id="ARBA00023125"/>
    </source>
</evidence>
<dbReference type="AlphaFoldDB" id="A0AA41YXZ7"/>
<protein>
    <submittedName>
        <fullName evidence="8">Site-specific integrase</fullName>
    </submittedName>
</protein>
<dbReference type="CDD" id="cd00801">
    <property type="entry name" value="INT_P4_C"/>
    <property type="match status" value="1"/>
</dbReference>
<name>A0AA41YXZ7_9HYPH</name>
<keyword evidence="9" id="KW-1185">Reference proteome</keyword>
<dbReference type="Gene3D" id="1.10.150.130">
    <property type="match status" value="1"/>
</dbReference>
<dbReference type="EMBL" id="JAMOIM010000001">
    <property type="protein sequence ID" value="MCW6506968.1"/>
    <property type="molecule type" value="Genomic_DNA"/>
</dbReference>
<evidence type="ECO:0000256" key="5">
    <source>
        <dbReference type="PROSITE-ProRule" id="PRU01248"/>
    </source>
</evidence>
<dbReference type="InterPro" id="IPR044068">
    <property type="entry name" value="CB"/>
</dbReference>
<keyword evidence="3 5" id="KW-0238">DNA-binding</keyword>
<dbReference type="Pfam" id="PF13356">
    <property type="entry name" value="Arm-DNA-bind_3"/>
    <property type="match status" value="1"/>
</dbReference>
<evidence type="ECO:0000259" key="6">
    <source>
        <dbReference type="PROSITE" id="PS51898"/>
    </source>
</evidence>
<proteinExistence type="inferred from homology"/>
<evidence type="ECO:0000259" key="7">
    <source>
        <dbReference type="PROSITE" id="PS51900"/>
    </source>
</evidence>
<dbReference type="Gene3D" id="1.10.443.10">
    <property type="entry name" value="Intergrase catalytic core"/>
    <property type="match status" value="1"/>
</dbReference>
<dbReference type="InterPro" id="IPR011010">
    <property type="entry name" value="DNA_brk_join_enz"/>
</dbReference>
<evidence type="ECO:0000313" key="8">
    <source>
        <dbReference type="EMBL" id="MCW6506968.1"/>
    </source>
</evidence>
<evidence type="ECO:0000256" key="4">
    <source>
        <dbReference type="ARBA" id="ARBA00023172"/>
    </source>
</evidence>
<dbReference type="Gene3D" id="3.30.160.390">
    <property type="entry name" value="Integrase, DNA-binding domain"/>
    <property type="match status" value="1"/>
</dbReference>
<dbReference type="InterPro" id="IPR013762">
    <property type="entry name" value="Integrase-like_cat_sf"/>
</dbReference>
<evidence type="ECO:0000256" key="1">
    <source>
        <dbReference type="ARBA" id="ARBA00008857"/>
    </source>
</evidence>
<comment type="similarity">
    <text evidence="1">Belongs to the 'phage' integrase family.</text>
</comment>
<accession>A0AA41YXZ7</accession>
<feature type="domain" description="Core-binding (CB)" evidence="7">
    <location>
        <begin position="67"/>
        <end position="148"/>
    </location>
</feature>
<dbReference type="Pfam" id="PF00589">
    <property type="entry name" value="Phage_integrase"/>
    <property type="match status" value="1"/>
</dbReference>
<dbReference type="Proteomes" id="UP001165667">
    <property type="component" value="Unassembled WGS sequence"/>
</dbReference>
<evidence type="ECO:0000256" key="2">
    <source>
        <dbReference type="ARBA" id="ARBA00022908"/>
    </source>
</evidence>
<dbReference type="PANTHER" id="PTHR30629:SF2">
    <property type="entry name" value="PROPHAGE INTEGRASE INTS-RELATED"/>
    <property type="match status" value="1"/>
</dbReference>
<dbReference type="GO" id="GO:0006310">
    <property type="term" value="P:DNA recombination"/>
    <property type="evidence" value="ECO:0007669"/>
    <property type="project" value="UniProtKB-KW"/>
</dbReference>
<dbReference type="PROSITE" id="PS51898">
    <property type="entry name" value="TYR_RECOMBINASE"/>
    <property type="match status" value="1"/>
</dbReference>
<comment type="caution">
    <text evidence="8">The sequence shown here is derived from an EMBL/GenBank/DDBJ whole genome shotgun (WGS) entry which is preliminary data.</text>
</comment>
<reference evidence="8" key="1">
    <citation type="submission" date="2022-05" db="EMBL/GenBank/DDBJ databases">
        <authorList>
            <person name="Pankratov T."/>
        </authorList>
    </citation>
    <scope>NUCLEOTIDE SEQUENCE</scope>
    <source>
        <strain evidence="8">BP6-180914</strain>
    </source>
</reference>
<gene>
    <name evidence="8" type="ORF">M8523_02910</name>
</gene>
<dbReference type="InterPro" id="IPR002104">
    <property type="entry name" value="Integrase_catalytic"/>
</dbReference>
<organism evidence="8 9">
    <name type="scientific">Lichenifustis flavocetrariae</name>
    <dbReference type="NCBI Taxonomy" id="2949735"/>
    <lineage>
        <taxon>Bacteria</taxon>
        <taxon>Pseudomonadati</taxon>
        <taxon>Pseudomonadota</taxon>
        <taxon>Alphaproteobacteria</taxon>
        <taxon>Hyphomicrobiales</taxon>
        <taxon>Lichenihabitantaceae</taxon>
        <taxon>Lichenifustis</taxon>
    </lineage>
</organism>
<dbReference type="GO" id="GO:0015074">
    <property type="term" value="P:DNA integration"/>
    <property type="evidence" value="ECO:0007669"/>
    <property type="project" value="UniProtKB-KW"/>
</dbReference>